<dbReference type="Pfam" id="PF09723">
    <property type="entry name" value="Zn_ribbon_8"/>
    <property type="match status" value="1"/>
</dbReference>
<name>A0ABX0Y517_9ACTN</name>
<keyword evidence="4" id="KW-1185">Reference proteome</keyword>
<evidence type="ECO:0000259" key="2">
    <source>
        <dbReference type="SMART" id="SM00834"/>
    </source>
</evidence>
<feature type="domain" description="Putative regulatory protein FmdB zinc ribbon" evidence="2">
    <location>
        <begin position="1"/>
        <end position="41"/>
    </location>
</feature>
<dbReference type="SMART" id="SM00834">
    <property type="entry name" value="CxxC_CXXC_SSSS"/>
    <property type="match status" value="1"/>
</dbReference>
<protein>
    <submittedName>
        <fullName evidence="3">Zinc ribbon domain-containing protein</fullName>
    </submittedName>
</protein>
<dbReference type="RefSeq" id="WP_167928040.1">
    <property type="nucleotide sequence ID" value="NZ_JAATVY010000026.1"/>
</dbReference>
<gene>
    <name evidence="3" type="ORF">HC031_25915</name>
</gene>
<dbReference type="InterPro" id="IPR013429">
    <property type="entry name" value="Regulatory_FmdB_Zinc_ribbon"/>
</dbReference>
<reference evidence="3 4" key="1">
    <citation type="submission" date="2020-03" db="EMBL/GenBank/DDBJ databases">
        <title>WGS of the type strain of Planosporangium spp.</title>
        <authorList>
            <person name="Thawai C."/>
        </authorList>
    </citation>
    <scope>NUCLEOTIDE SEQUENCE [LARGE SCALE GENOMIC DNA]</scope>
    <source>
        <strain evidence="3 4">TBRC 5610</strain>
    </source>
</reference>
<feature type="compositionally biased region" description="Low complexity" evidence="1">
    <location>
        <begin position="84"/>
        <end position="94"/>
    </location>
</feature>
<organism evidence="3 4">
    <name type="scientific">Planosporangium thailandense</name>
    <dbReference type="NCBI Taxonomy" id="765197"/>
    <lineage>
        <taxon>Bacteria</taxon>
        <taxon>Bacillati</taxon>
        <taxon>Actinomycetota</taxon>
        <taxon>Actinomycetes</taxon>
        <taxon>Micromonosporales</taxon>
        <taxon>Micromonosporaceae</taxon>
        <taxon>Planosporangium</taxon>
    </lineage>
</organism>
<dbReference type="NCBIfam" id="TIGR02605">
    <property type="entry name" value="CxxC_CxxC_SSSS"/>
    <property type="match status" value="1"/>
</dbReference>
<evidence type="ECO:0000256" key="1">
    <source>
        <dbReference type="SAM" id="MobiDB-lite"/>
    </source>
</evidence>
<comment type="caution">
    <text evidence="3">The sequence shown here is derived from an EMBL/GenBank/DDBJ whole genome shotgun (WGS) entry which is preliminary data.</text>
</comment>
<feature type="region of interest" description="Disordered" evidence="1">
    <location>
        <begin position="58"/>
        <end position="94"/>
    </location>
</feature>
<accession>A0ABX0Y517</accession>
<evidence type="ECO:0000313" key="4">
    <source>
        <dbReference type="Proteomes" id="UP000722989"/>
    </source>
</evidence>
<sequence>MATYEYRCPRDGDFEVRFPIGAAAARVTCSACGADAARVFSAPLLTRTPQSLAAAIDRTERSAETPEVVTSVPPRPRPARRRQASPALARLPRP</sequence>
<proteinExistence type="predicted"/>
<dbReference type="Proteomes" id="UP000722989">
    <property type="component" value="Unassembled WGS sequence"/>
</dbReference>
<evidence type="ECO:0000313" key="3">
    <source>
        <dbReference type="EMBL" id="NJC73128.1"/>
    </source>
</evidence>
<dbReference type="EMBL" id="JAATVY010000026">
    <property type="protein sequence ID" value="NJC73128.1"/>
    <property type="molecule type" value="Genomic_DNA"/>
</dbReference>